<accession>A0A919P355</accession>
<dbReference type="AlphaFoldDB" id="A0A919P355"/>
<feature type="compositionally biased region" description="Basic residues" evidence="1">
    <location>
        <begin position="34"/>
        <end position="43"/>
    </location>
</feature>
<dbReference type="RefSeq" id="WP_203757433.1">
    <property type="nucleotide sequence ID" value="NZ_BONK01000012.1"/>
</dbReference>
<comment type="caution">
    <text evidence="2">The sequence shown here is derived from an EMBL/GenBank/DDBJ whole genome shotgun (WGS) entry which is preliminary data.</text>
</comment>
<reference evidence="2" key="1">
    <citation type="submission" date="2021-01" db="EMBL/GenBank/DDBJ databases">
        <title>Whole genome shotgun sequence of Cellulomonas chitinilytica NBRC 110799.</title>
        <authorList>
            <person name="Komaki H."/>
            <person name="Tamura T."/>
        </authorList>
    </citation>
    <scope>NUCLEOTIDE SEQUENCE</scope>
    <source>
        <strain evidence="2">NBRC 110799</strain>
    </source>
</reference>
<protein>
    <submittedName>
        <fullName evidence="2">Uncharacterized protein</fullName>
    </submittedName>
</protein>
<dbReference type="EMBL" id="BONK01000012">
    <property type="protein sequence ID" value="GIG22556.1"/>
    <property type="molecule type" value="Genomic_DNA"/>
</dbReference>
<evidence type="ECO:0000313" key="3">
    <source>
        <dbReference type="Proteomes" id="UP000632740"/>
    </source>
</evidence>
<proteinExistence type="predicted"/>
<dbReference type="Proteomes" id="UP000632740">
    <property type="component" value="Unassembled WGS sequence"/>
</dbReference>
<evidence type="ECO:0000256" key="1">
    <source>
        <dbReference type="SAM" id="MobiDB-lite"/>
    </source>
</evidence>
<sequence length="75" mass="8282">MDPMPISLLMSRKATLRLVHSAEPDAPVDEPRPRRERRPHAVRTRGALATVLHRVAEAVAPPAAHDLRREVGHAA</sequence>
<keyword evidence="3" id="KW-1185">Reference proteome</keyword>
<gene>
    <name evidence="2" type="ORF">Cch01nite_32800</name>
</gene>
<organism evidence="2 3">
    <name type="scientific">Cellulomonas chitinilytica</name>
    <dbReference type="NCBI Taxonomy" id="398759"/>
    <lineage>
        <taxon>Bacteria</taxon>
        <taxon>Bacillati</taxon>
        <taxon>Actinomycetota</taxon>
        <taxon>Actinomycetes</taxon>
        <taxon>Micrococcales</taxon>
        <taxon>Cellulomonadaceae</taxon>
        <taxon>Cellulomonas</taxon>
    </lineage>
</organism>
<name>A0A919P355_9CELL</name>
<feature type="region of interest" description="Disordered" evidence="1">
    <location>
        <begin position="21"/>
        <end position="43"/>
    </location>
</feature>
<evidence type="ECO:0000313" key="2">
    <source>
        <dbReference type="EMBL" id="GIG22556.1"/>
    </source>
</evidence>